<dbReference type="EMBL" id="GDQN01008454">
    <property type="protein sequence ID" value="JAT82600.1"/>
    <property type="molecule type" value="Transcribed_RNA"/>
</dbReference>
<evidence type="ECO:0000256" key="3">
    <source>
        <dbReference type="ARBA" id="ARBA00022553"/>
    </source>
</evidence>
<dbReference type="Pfam" id="PF01222">
    <property type="entry name" value="ERG4_ERG24"/>
    <property type="match status" value="1"/>
</dbReference>
<evidence type="ECO:0000256" key="6">
    <source>
        <dbReference type="ARBA" id="ARBA00023125"/>
    </source>
</evidence>
<dbReference type="PANTHER" id="PTHR21257">
    <property type="entry name" value="DELTA(14)-STEROL REDUCTASE"/>
    <property type="match status" value="1"/>
</dbReference>
<feature type="non-terminal residue" evidence="11">
    <location>
        <position position="121"/>
    </location>
</feature>
<name>A0A1E1W6I8_PECGO</name>
<comment type="subcellular location">
    <subcellularLocation>
        <location evidence="1">Nucleus inner membrane</location>
        <topology evidence="1">Multi-pass membrane protein</topology>
    </subcellularLocation>
</comment>
<gene>
    <name evidence="11" type="ORF">g.8150</name>
</gene>
<keyword evidence="4 10" id="KW-0812">Transmembrane</keyword>
<feature type="transmembrane region" description="Helical" evidence="10">
    <location>
        <begin position="79"/>
        <end position="99"/>
    </location>
</feature>
<evidence type="ECO:0000256" key="5">
    <source>
        <dbReference type="ARBA" id="ARBA00022989"/>
    </source>
</evidence>
<feature type="transmembrane region" description="Helical" evidence="10">
    <location>
        <begin position="46"/>
        <end position="67"/>
    </location>
</feature>
<proteinExistence type="inferred from homology"/>
<dbReference type="PANTHER" id="PTHR21257:SF55">
    <property type="entry name" value="DELTA(14)-STEROL REDUCTASE LBR"/>
    <property type="match status" value="1"/>
</dbReference>
<dbReference type="GO" id="GO:0003677">
    <property type="term" value="F:DNA binding"/>
    <property type="evidence" value="ECO:0007669"/>
    <property type="project" value="UniProtKB-KW"/>
</dbReference>
<keyword evidence="9" id="KW-0539">Nucleus</keyword>
<keyword evidence="3" id="KW-0597">Phosphoprotein</keyword>
<evidence type="ECO:0008006" key="12">
    <source>
        <dbReference type="Google" id="ProtNLM"/>
    </source>
</evidence>
<evidence type="ECO:0000256" key="8">
    <source>
        <dbReference type="ARBA" id="ARBA00023170"/>
    </source>
</evidence>
<dbReference type="AlphaFoldDB" id="A0A1E1W6I8"/>
<evidence type="ECO:0000256" key="10">
    <source>
        <dbReference type="SAM" id="Phobius"/>
    </source>
</evidence>
<evidence type="ECO:0000256" key="2">
    <source>
        <dbReference type="ARBA" id="ARBA00005402"/>
    </source>
</evidence>
<evidence type="ECO:0000256" key="1">
    <source>
        <dbReference type="ARBA" id="ARBA00004473"/>
    </source>
</evidence>
<keyword evidence="6" id="KW-0238">DNA-binding</keyword>
<organism evidence="11">
    <name type="scientific">Pectinophora gossypiella</name>
    <name type="common">Cotton pink bollworm</name>
    <name type="synonym">Depressaria gossypiella</name>
    <dbReference type="NCBI Taxonomy" id="13191"/>
    <lineage>
        <taxon>Eukaryota</taxon>
        <taxon>Metazoa</taxon>
        <taxon>Ecdysozoa</taxon>
        <taxon>Arthropoda</taxon>
        <taxon>Hexapoda</taxon>
        <taxon>Insecta</taxon>
        <taxon>Pterygota</taxon>
        <taxon>Neoptera</taxon>
        <taxon>Endopterygota</taxon>
        <taxon>Lepidoptera</taxon>
        <taxon>Glossata</taxon>
        <taxon>Ditrysia</taxon>
        <taxon>Gelechioidea</taxon>
        <taxon>Gelechiidae</taxon>
        <taxon>Apatetrinae</taxon>
        <taxon>Pectinophora</taxon>
    </lineage>
</organism>
<dbReference type="InterPro" id="IPR001171">
    <property type="entry name" value="ERG24_DHCR-like"/>
</dbReference>
<evidence type="ECO:0000313" key="11">
    <source>
        <dbReference type="EMBL" id="JAT82600.1"/>
    </source>
</evidence>
<dbReference type="OrthoDB" id="5326588at2759"/>
<sequence length="121" mass="13677">YKSASAWLSWEALAVVTTQSVTLAMLAFVPILGTKADRMDESGTKYYFNAFFSSIFTVNVLFTLSYFNLYNSNILLSNYLRLAVASYILAVILSIILYVKSRKMDDSDLNPYGNTGYKLYD</sequence>
<dbReference type="GO" id="GO:0006695">
    <property type="term" value="P:cholesterol biosynthetic process"/>
    <property type="evidence" value="ECO:0007669"/>
    <property type="project" value="TreeGrafter"/>
</dbReference>
<accession>A0A1E1W6I8</accession>
<keyword evidence="7 10" id="KW-0472">Membrane</keyword>
<dbReference type="GO" id="GO:0005637">
    <property type="term" value="C:nuclear inner membrane"/>
    <property type="evidence" value="ECO:0007669"/>
    <property type="project" value="UniProtKB-SubCell"/>
</dbReference>
<evidence type="ECO:0000256" key="7">
    <source>
        <dbReference type="ARBA" id="ARBA00023136"/>
    </source>
</evidence>
<keyword evidence="8" id="KW-0675">Receptor</keyword>
<evidence type="ECO:0000256" key="9">
    <source>
        <dbReference type="ARBA" id="ARBA00023242"/>
    </source>
</evidence>
<feature type="transmembrane region" description="Helical" evidence="10">
    <location>
        <begin position="12"/>
        <end position="34"/>
    </location>
</feature>
<dbReference type="GO" id="GO:0005789">
    <property type="term" value="C:endoplasmic reticulum membrane"/>
    <property type="evidence" value="ECO:0007669"/>
    <property type="project" value="TreeGrafter"/>
</dbReference>
<evidence type="ECO:0000256" key="4">
    <source>
        <dbReference type="ARBA" id="ARBA00022692"/>
    </source>
</evidence>
<reference evidence="11" key="1">
    <citation type="submission" date="2015-09" db="EMBL/GenBank/DDBJ databases">
        <title>De novo assembly of Pectinophora gossypiella (Pink Bollworm) gut transcriptome.</title>
        <authorList>
            <person name="Tassone E.E."/>
        </authorList>
    </citation>
    <scope>NUCLEOTIDE SEQUENCE</scope>
</reference>
<protein>
    <recommendedName>
        <fullName evidence="12">MFS transporter</fullName>
    </recommendedName>
</protein>
<keyword evidence="5 10" id="KW-1133">Transmembrane helix</keyword>
<dbReference type="GO" id="GO:0050613">
    <property type="term" value="F:Delta14-sterol reductase activity"/>
    <property type="evidence" value="ECO:0007669"/>
    <property type="project" value="TreeGrafter"/>
</dbReference>
<feature type="non-terminal residue" evidence="11">
    <location>
        <position position="1"/>
    </location>
</feature>
<comment type="similarity">
    <text evidence="2">Belongs to the ERG4/ERG24 family.</text>
</comment>